<dbReference type="GO" id="GO:2001244">
    <property type="term" value="P:positive regulation of intrinsic apoptotic signaling pathway"/>
    <property type="evidence" value="ECO:0007669"/>
    <property type="project" value="TreeGrafter"/>
</dbReference>
<dbReference type="GO" id="GO:0062030">
    <property type="term" value="P:negative regulation of stress granule assembly"/>
    <property type="evidence" value="ECO:0007669"/>
    <property type="project" value="TreeGrafter"/>
</dbReference>
<evidence type="ECO:0000313" key="3">
    <source>
        <dbReference type="EMBL" id="KAK3758708.1"/>
    </source>
</evidence>
<dbReference type="FunFam" id="3.90.190.10:FF:000082">
    <property type="entry name" value="Serine/threonine/tyrosine-interacting-like protein 1"/>
    <property type="match status" value="1"/>
</dbReference>
<dbReference type="Pfam" id="PF00581">
    <property type="entry name" value="Rhodanese"/>
    <property type="match status" value="1"/>
</dbReference>
<dbReference type="PROSITE" id="PS50206">
    <property type="entry name" value="RHODANESE_3"/>
    <property type="match status" value="1"/>
</dbReference>
<dbReference type="GO" id="GO:0001691">
    <property type="term" value="F:pseudophosphatase activity"/>
    <property type="evidence" value="ECO:0007669"/>
    <property type="project" value="TreeGrafter"/>
</dbReference>
<dbReference type="InterPro" id="IPR001763">
    <property type="entry name" value="Rhodanese-like_dom"/>
</dbReference>
<dbReference type="SUPFAM" id="SSF52821">
    <property type="entry name" value="Rhodanese/Cell cycle control phosphatase"/>
    <property type="match status" value="1"/>
</dbReference>
<dbReference type="InterPro" id="IPR000340">
    <property type="entry name" value="Dual-sp_phosphatase_cat-dom"/>
</dbReference>
<dbReference type="SMART" id="SM00195">
    <property type="entry name" value="DSPc"/>
    <property type="match status" value="1"/>
</dbReference>
<dbReference type="Pfam" id="PF00782">
    <property type="entry name" value="DSPc"/>
    <property type="match status" value="1"/>
</dbReference>
<dbReference type="EMBL" id="JAWDGP010005229">
    <property type="protein sequence ID" value="KAK3758708.1"/>
    <property type="molecule type" value="Genomic_DNA"/>
</dbReference>
<dbReference type="Proteomes" id="UP001283361">
    <property type="component" value="Unassembled WGS sequence"/>
</dbReference>
<dbReference type="PROSITE" id="PS50054">
    <property type="entry name" value="TYR_PHOSPHATASE_DUAL"/>
    <property type="match status" value="1"/>
</dbReference>
<dbReference type="InterPro" id="IPR036873">
    <property type="entry name" value="Rhodanese-like_dom_sf"/>
</dbReference>
<keyword evidence="4" id="KW-1185">Reference proteome</keyword>
<dbReference type="GO" id="GO:0004864">
    <property type="term" value="F:protein phosphatase inhibitor activity"/>
    <property type="evidence" value="ECO:0007669"/>
    <property type="project" value="TreeGrafter"/>
</dbReference>
<name>A0AAE0YWU0_9GAST</name>
<reference evidence="3" key="1">
    <citation type="journal article" date="2023" name="G3 (Bethesda)">
        <title>A reference genome for the long-term kleptoplast-retaining sea slug Elysia crispata morphotype clarki.</title>
        <authorList>
            <person name="Eastman K.E."/>
            <person name="Pendleton A.L."/>
            <person name="Shaikh M.A."/>
            <person name="Suttiyut T."/>
            <person name="Ogas R."/>
            <person name="Tomko P."/>
            <person name="Gavelis G."/>
            <person name="Widhalm J.R."/>
            <person name="Wisecaver J.H."/>
        </authorList>
    </citation>
    <scope>NUCLEOTIDE SEQUENCE</scope>
    <source>
        <strain evidence="3">ECLA1</strain>
    </source>
</reference>
<dbReference type="PANTHER" id="PTHR46659:SF1">
    <property type="entry name" value="SERINE_THREONINE_TYROSINE-INTERACTING-LIKE PROTEIN 1"/>
    <property type="match status" value="1"/>
</dbReference>
<dbReference type="InterPro" id="IPR029021">
    <property type="entry name" value="Prot-tyrosine_phosphatase-like"/>
</dbReference>
<dbReference type="SUPFAM" id="SSF52799">
    <property type="entry name" value="(Phosphotyrosine protein) phosphatases II"/>
    <property type="match status" value="1"/>
</dbReference>
<dbReference type="SMART" id="SM00450">
    <property type="entry name" value="RHOD"/>
    <property type="match status" value="1"/>
</dbReference>
<feature type="domain" description="Tyrosine-protein phosphatase" evidence="1">
    <location>
        <begin position="142"/>
        <end position="285"/>
    </location>
</feature>
<evidence type="ECO:0000259" key="1">
    <source>
        <dbReference type="PROSITE" id="PS50054"/>
    </source>
</evidence>
<organism evidence="3 4">
    <name type="scientific">Elysia crispata</name>
    <name type="common">lettuce slug</name>
    <dbReference type="NCBI Taxonomy" id="231223"/>
    <lineage>
        <taxon>Eukaryota</taxon>
        <taxon>Metazoa</taxon>
        <taxon>Spiralia</taxon>
        <taxon>Lophotrochozoa</taxon>
        <taxon>Mollusca</taxon>
        <taxon>Gastropoda</taxon>
        <taxon>Heterobranchia</taxon>
        <taxon>Euthyneura</taxon>
        <taxon>Panpulmonata</taxon>
        <taxon>Sacoglossa</taxon>
        <taxon>Placobranchoidea</taxon>
        <taxon>Plakobranchidae</taxon>
        <taxon>Elysia</taxon>
    </lineage>
</organism>
<dbReference type="AlphaFoldDB" id="A0AAE0YWU0"/>
<accession>A0AAE0YWU0</accession>
<dbReference type="InterPro" id="IPR053272">
    <property type="entry name" value="STY_interacting-like"/>
</dbReference>
<gene>
    <name evidence="3" type="ORF">RRG08_017764</name>
</gene>
<dbReference type="Gene3D" id="3.90.190.10">
    <property type="entry name" value="Protein tyrosine phosphatase superfamily"/>
    <property type="match status" value="1"/>
</dbReference>
<dbReference type="GO" id="GO:0005739">
    <property type="term" value="C:mitochondrion"/>
    <property type="evidence" value="ECO:0007669"/>
    <property type="project" value="TreeGrafter"/>
</dbReference>
<protein>
    <recommendedName>
        <fullName evidence="5">Serine/threonine/tyrosine-interacting-like protein 1</fullName>
    </recommendedName>
</protein>
<dbReference type="InterPro" id="IPR020422">
    <property type="entry name" value="TYR_PHOSPHATASE_DUAL_dom"/>
</dbReference>
<proteinExistence type="predicted"/>
<evidence type="ECO:0000259" key="2">
    <source>
        <dbReference type="PROSITE" id="PS50206"/>
    </source>
</evidence>
<feature type="domain" description="Rhodanese" evidence="2">
    <location>
        <begin position="27"/>
        <end position="125"/>
    </location>
</feature>
<evidence type="ECO:0000313" key="4">
    <source>
        <dbReference type="Proteomes" id="UP001283361"/>
    </source>
</evidence>
<dbReference type="GO" id="GO:0019903">
    <property type="term" value="F:protein phosphatase binding"/>
    <property type="evidence" value="ECO:0007669"/>
    <property type="project" value="TreeGrafter"/>
</dbReference>
<evidence type="ECO:0008006" key="5">
    <source>
        <dbReference type="Google" id="ProtNLM"/>
    </source>
</evidence>
<comment type="caution">
    <text evidence="3">The sequence shown here is derived from an EMBL/GenBank/DDBJ whole genome shotgun (WGS) entry which is preliminary data.</text>
</comment>
<sequence>MEGFQLIEPNELYNMLQRGLNYSSLSDTNFLLLVDARKKHEYNESHVLTAKKAPKSENGLFMIPYDAELECKQNIVVYDSNTKELVGATPALECGKLFWDMGSRHEIKILKGGYEEFSALYPFLRTQKILFTPRELDDIKPYPVEVIQGLLYLGDWRQGNAPYIQKDLKIRAHINCCVEEETFFPDPCPQLLHLQVDDDNDADLFSHFKPVCDFIDKYFEEQFALLVFDCLGVSRAATVVIAFVMYHYNWTLAEAYSHVLKCCPKMRPNRGFIAQLSQWEEQILGEKKTDISDPNY</sequence>
<dbReference type="PANTHER" id="PTHR46659">
    <property type="entry name" value="SERINE/THREONINE/TYROSINE-INTERACTING-LIKE PROTEIN 1"/>
    <property type="match status" value="1"/>
</dbReference>
<dbReference type="Gene3D" id="3.40.250.10">
    <property type="entry name" value="Rhodanese-like domain"/>
    <property type="match status" value="1"/>
</dbReference>